<evidence type="ECO:0000313" key="1">
    <source>
        <dbReference type="EMBL" id="OMJ30080.1"/>
    </source>
</evidence>
<gene>
    <name evidence="1" type="ORF">AYI69_g369</name>
</gene>
<comment type="caution">
    <text evidence="1">The sequence shown here is derived from an EMBL/GenBank/DDBJ whole genome shotgun (WGS) entry which is preliminary data.</text>
</comment>
<dbReference type="EMBL" id="LSSM01000085">
    <property type="protein sequence ID" value="OMJ30080.1"/>
    <property type="molecule type" value="Genomic_DNA"/>
</dbReference>
<organism evidence="1 2">
    <name type="scientific">Smittium culicis</name>
    <dbReference type="NCBI Taxonomy" id="133412"/>
    <lineage>
        <taxon>Eukaryota</taxon>
        <taxon>Fungi</taxon>
        <taxon>Fungi incertae sedis</taxon>
        <taxon>Zoopagomycota</taxon>
        <taxon>Kickxellomycotina</taxon>
        <taxon>Harpellomycetes</taxon>
        <taxon>Harpellales</taxon>
        <taxon>Legeriomycetaceae</taxon>
        <taxon>Smittium</taxon>
    </lineage>
</organism>
<evidence type="ECO:0000313" key="2">
    <source>
        <dbReference type="Proteomes" id="UP000187429"/>
    </source>
</evidence>
<name>A0A1R1YT79_9FUNG</name>
<proteinExistence type="predicted"/>
<keyword evidence="2" id="KW-1185">Reference proteome</keyword>
<dbReference type="Proteomes" id="UP000187429">
    <property type="component" value="Unassembled WGS sequence"/>
</dbReference>
<reference evidence="2" key="1">
    <citation type="submission" date="2017-01" db="EMBL/GenBank/DDBJ databases">
        <authorList>
            <person name="Wang Y."/>
            <person name="White M."/>
            <person name="Kvist S."/>
            <person name="Moncalvo J.-M."/>
        </authorList>
    </citation>
    <scope>NUCLEOTIDE SEQUENCE [LARGE SCALE GENOMIC DNA]</scope>
    <source>
        <strain evidence="2">ID-206-W2</strain>
    </source>
</reference>
<sequence length="142" mass="15130">MAAMKKYVIRDFGRKFELYESTISFFFSSCFRFSCLASDDISVCSSSALLDFGLLGLGFDEISVPGTCVHDSSNSNFCCVVLAASNFLAFPADLVAPDAIENVGGTVIHSARLLLPEFSSESDEFAAARLASRSATCCSASS</sequence>
<protein>
    <submittedName>
        <fullName evidence="1">Uncharacterized protein</fullName>
    </submittedName>
</protein>
<dbReference type="AlphaFoldDB" id="A0A1R1YT79"/>
<accession>A0A1R1YT79</accession>